<feature type="transmembrane region" description="Helical" evidence="7">
    <location>
        <begin position="320"/>
        <end position="349"/>
    </location>
</feature>
<comment type="caution">
    <text evidence="7">Lacks conserved residue(s) required for the propagation of feature annotation.</text>
</comment>
<keyword evidence="7" id="KW-0813">Transport</keyword>
<feature type="transmembrane region" description="Helical" evidence="7">
    <location>
        <begin position="223"/>
        <end position="241"/>
    </location>
</feature>
<feature type="transmembrane region" description="Helical" evidence="7">
    <location>
        <begin position="402"/>
        <end position="426"/>
    </location>
</feature>
<organism evidence="9 10">
    <name type="scientific">Celeribacter neptunius</name>
    <dbReference type="NCBI Taxonomy" id="588602"/>
    <lineage>
        <taxon>Bacteria</taxon>
        <taxon>Pseudomonadati</taxon>
        <taxon>Pseudomonadota</taxon>
        <taxon>Alphaproteobacteria</taxon>
        <taxon>Rhodobacterales</taxon>
        <taxon>Roseobacteraceae</taxon>
        <taxon>Celeribacter</taxon>
    </lineage>
</organism>
<feature type="domain" description="TRAP C4-dicarboxylate transport system permease DctM subunit" evidence="8">
    <location>
        <begin position="11"/>
        <end position="422"/>
    </location>
</feature>
<feature type="transmembrane region" description="Helical" evidence="7">
    <location>
        <begin position="141"/>
        <end position="165"/>
    </location>
</feature>
<dbReference type="GO" id="GO:0022857">
    <property type="term" value="F:transmembrane transporter activity"/>
    <property type="evidence" value="ECO:0007669"/>
    <property type="project" value="UniProtKB-UniRule"/>
</dbReference>
<evidence type="ECO:0000313" key="10">
    <source>
        <dbReference type="Proteomes" id="UP000199630"/>
    </source>
</evidence>
<keyword evidence="10" id="KW-1185">Reference proteome</keyword>
<dbReference type="Proteomes" id="UP000199630">
    <property type="component" value="Unassembled WGS sequence"/>
</dbReference>
<dbReference type="AlphaFoldDB" id="A0A1I3RBY0"/>
<evidence type="ECO:0000256" key="4">
    <source>
        <dbReference type="ARBA" id="ARBA00022692"/>
    </source>
</evidence>
<dbReference type="Pfam" id="PF06808">
    <property type="entry name" value="DctM"/>
    <property type="match status" value="1"/>
</dbReference>
<evidence type="ECO:0000256" key="1">
    <source>
        <dbReference type="ARBA" id="ARBA00004429"/>
    </source>
</evidence>
<feature type="transmembrane region" description="Helical" evidence="7">
    <location>
        <begin position="277"/>
        <end position="300"/>
    </location>
</feature>
<dbReference type="PANTHER" id="PTHR33362:SF5">
    <property type="entry name" value="C4-DICARBOXYLATE TRAP TRANSPORTER LARGE PERMEASE PROTEIN DCTM"/>
    <property type="match status" value="1"/>
</dbReference>
<comment type="subunit">
    <text evidence="7">The complex comprises the extracytoplasmic solute receptor protein and the two transmembrane proteins.</text>
</comment>
<evidence type="ECO:0000256" key="3">
    <source>
        <dbReference type="ARBA" id="ARBA00022519"/>
    </source>
</evidence>
<feature type="transmembrane region" description="Helical" evidence="7">
    <location>
        <begin position="108"/>
        <end position="129"/>
    </location>
</feature>
<feature type="transmembrane region" description="Helical" evidence="7">
    <location>
        <begin position="247"/>
        <end position="265"/>
    </location>
</feature>
<keyword evidence="5 7" id="KW-1133">Transmembrane helix</keyword>
<evidence type="ECO:0000256" key="7">
    <source>
        <dbReference type="RuleBase" id="RU369079"/>
    </source>
</evidence>
<feature type="transmembrane region" description="Helical" evidence="7">
    <location>
        <begin position="177"/>
        <end position="199"/>
    </location>
</feature>
<keyword evidence="4 7" id="KW-0812">Transmembrane</keyword>
<evidence type="ECO:0000256" key="6">
    <source>
        <dbReference type="ARBA" id="ARBA00023136"/>
    </source>
</evidence>
<dbReference type="PANTHER" id="PTHR33362">
    <property type="entry name" value="SIALIC ACID TRAP TRANSPORTER PERMEASE PROTEIN SIAT-RELATED"/>
    <property type="match status" value="1"/>
</dbReference>
<dbReference type="PIRSF" id="PIRSF006066">
    <property type="entry name" value="HI0050"/>
    <property type="match status" value="1"/>
</dbReference>
<comment type="function">
    <text evidence="7">Part of the tripartite ATP-independent periplasmic (TRAP) transport system.</text>
</comment>
<feature type="transmembrane region" description="Helical" evidence="7">
    <location>
        <begin position="53"/>
        <end position="72"/>
    </location>
</feature>
<evidence type="ECO:0000256" key="2">
    <source>
        <dbReference type="ARBA" id="ARBA00022475"/>
    </source>
</evidence>
<dbReference type="InterPro" id="IPR010656">
    <property type="entry name" value="DctM"/>
</dbReference>
<gene>
    <name evidence="9" type="ORF">SAMN04487991_2126</name>
</gene>
<proteinExistence type="inferred from homology"/>
<sequence length="432" mass="45809">MPFMLTFIAILVLLALLMIFRMPIAFAMGITGFVGLSLQLGLRPALAVLERTFFDSSASFILVAIPLFILMAELLTAGDVTRRAIISCQAWIGHFKGGLAMATVGASVILAALVGSSTASTAAMAASAFPEMRNHNYSQRLAAAVVSVGGTLAVVVPPSIVLVVYGVLTETSIGKLFIAGIVPGLLTATGLAVVIKLIAHTTDQAPKGDPFELKRAVKSSRHVFPMIVLMVLVIGAIYGGVASPSEAAALGVMGSLVIVIFQRTLSFMNFNRCVSGAIRATVMIVAIVACSAIFSNYLAFTRITHALLEFVATTDMSRGTIMAIMILTLLVMGMFMDQLAILSLAMPLAFPTAMALDFDPIWFGIVVTKTVEIGLLTPPLGLNAYVAAAQTGVPLSKIFRGILPFLGMEILVLLLLLFFPQITLWLPSLMLR</sequence>
<evidence type="ECO:0000259" key="8">
    <source>
        <dbReference type="Pfam" id="PF06808"/>
    </source>
</evidence>
<dbReference type="EMBL" id="FORH01000003">
    <property type="protein sequence ID" value="SFJ42706.1"/>
    <property type="molecule type" value="Genomic_DNA"/>
</dbReference>
<keyword evidence="3 7" id="KW-0997">Cell inner membrane</keyword>
<accession>A0A1I3RBY0</accession>
<name>A0A1I3RBY0_9RHOB</name>
<dbReference type="STRING" id="588602.SAMN04487991_2126"/>
<keyword evidence="6 7" id="KW-0472">Membrane</keyword>
<protein>
    <recommendedName>
        <fullName evidence="7">TRAP transporter large permease protein</fullName>
    </recommendedName>
</protein>
<keyword evidence="2" id="KW-1003">Cell membrane</keyword>
<evidence type="ECO:0000313" key="9">
    <source>
        <dbReference type="EMBL" id="SFJ42706.1"/>
    </source>
</evidence>
<comment type="subcellular location">
    <subcellularLocation>
        <location evidence="1 7">Cell inner membrane</location>
        <topology evidence="1 7">Multi-pass membrane protein</topology>
    </subcellularLocation>
</comment>
<feature type="transmembrane region" description="Helical" evidence="7">
    <location>
        <begin position="361"/>
        <end position="382"/>
    </location>
</feature>
<dbReference type="GO" id="GO:0005886">
    <property type="term" value="C:plasma membrane"/>
    <property type="evidence" value="ECO:0007669"/>
    <property type="project" value="UniProtKB-SubCell"/>
</dbReference>
<dbReference type="InterPro" id="IPR004681">
    <property type="entry name" value="TRAP_DctM"/>
</dbReference>
<comment type="similarity">
    <text evidence="7">Belongs to the TRAP transporter large permease family.</text>
</comment>
<dbReference type="NCBIfam" id="TIGR00786">
    <property type="entry name" value="dctM"/>
    <property type="match status" value="1"/>
</dbReference>
<evidence type="ECO:0000256" key="5">
    <source>
        <dbReference type="ARBA" id="ARBA00022989"/>
    </source>
</evidence>
<reference evidence="10" key="1">
    <citation type="submission" date="2016-10" db="EMBL/GenBank/DDBJ databases">
        <authorList>
            <person name="Varghese N."/>
            <person name="Submissions S."/>
        </authorList>
    </citation>
    <scope>NUCLEOTIDE SEQUENCE [LARGE SCALE GENOMIC DNA]</scope>
    <source>
        <strain evidence="10">DSM 26471</strain>
    </source>
</reference>